<dbReference type="InterPro" id="IPR000683">
    <property type="entry name" value="Gfo/Idh/MocA-like_OxRdtase_N"/>
</dbReference>
<evidence type="ECO:0000313" key="5">
    <source>
        <dbReference type="Proteomes" id="UP000215509"/>
    </source>
</evidence>
<name>A0A229USH3_9BACL</name>
<dbReference type="Pfam" id="PF22725">
    <property type="entry name" value="GFO_IDH_MocA_C3"/>
    <property type="match status" value="1"/>
</dbReference>
<dbReference type="OrthoDB" id="9815825at2"/>
<dbReference type="SUPFAM" id="SSF51735">
    <property type="entry name" value="NAD(P)-binding Rossmann-fold domains"/>
    <property type="match status" value="1"/>
</dbReference>
<evidence type="ECO:0000313" key="4">
    <source>
        <dbReference type="EMBL" id="OXM86587.1"/>
    </source>
</evidence>
<dbReference type="AlphaFoldDB" id="A0A229USH3"/>
<reference evidence="4 5" key="1">
    <citation type="submission" date="2017-07" db="EMBL/GenBank/DDBJ databases">
        <title>Genome sequencing and assembly of Paenibacillus rigui.</title>
        <authorList>
            <person name="Mayilraj S."/>
        </authorList>
    </citation>
    <scope>NUCLEOTIDE SEQUENCE [LARGE SCALE GENOMIC DNA]</scope>
    <source>
        <strain evidence="4 5">JCM 16352</strain>
    </source>
</reference>
<dbReference type="InterPro" id="IPR050463">
    <property type="entry name" value="Gfo/Idh/MocA_oxidrdct_glycsds"/>
</dbReference>
<evidence type="ECO:0000259" key="2">
    <source>
        <dbReference type="Pfam" id="PF01408"/>
    </source>
</evidence>
<dbReference type="Proteomes" id="UP000215509">
    <property type="component" value="Unassembled WGS sequence"/>
</dbReference>
<dbReference type="PANTHER" id="PTHR43818:SF11">
    <property type="entry name" value="BCDNA.GH03377"/>
    <property type="match status" value="1"/>
</dbReference>
<keyword evidence="5" id="KW-1185">Reference proteome</keyword>
<evidence type="ECO:0000259" key="3">
    <source>
        <dbReference type="Pfam" id="PF22725"/>
    </source>
</evidence>
<dbReference type="InterPro" id="IPR055170">
    <property type="entry name" value="GFO_IDH_MocA-like_dom"/>
</dbReference>
<keyword evidence="1" id="KW-0560">Oxidoreductase</keyword>
<accession>A0A229USH3</accession>
<organism evidence="4 5">
    <name type="scientific">Paenibacillus rigui</name>
    <dbReference type="NCBI Taxonomy" id="554312"/>
    <lineage>
        <taxon>Bacteria</taxon>
        <taxon>Bacillati</taxon>
        <taxon>Bacillota</taxon>
        <taxon>Bacilli</taxon>
        <taxon>Bacillales</taxon>
        <taxon>Paenibacillaceae</taxon>
        <taxon>Paenibacillus</taxon>
    </lineage>
</organism>
<feature type="domain" description="Gfo/Idh/MocA-like oxidoreductase N-terminal" evidence="2">
    <location>
        <begin position="14"/>
        <end position="119"/>
    </location>
</feature>
<dbReference type="Gene3D" id="3.30.360.10">
    <property type="entry name" value="Dihydrodipicolinate Reductase, domain 2"/>
    <property type="match status" value="1"/>
</dbReference>
<dbReference type="GO" id="GO:0016491">
    <property type="term" value="F:oxidoreductase activity"/>
    <property type="evidence" value="ECO:0007669"/>
    <property type="project" value="UniProtKB-KW"/>
</dbReference>
<evidence type="ECO:0000256" key="1">
    <source>
        <dbReference type="ARBA" id="ARBA00023002"/>
    </source>
</evidence>
<dbReference type="Pfam" id="PF01408">
    <property type="entry name" value="GFO_IDH_MocA"/>
    <property type="match status" value="1"/>
</dbReference>
<sequence length="336" mass="36613">MMKVALLSFWHVHAKDYARQASDHPETVITAVWDEVAERGRQQAEALGVPFYEQLHELLAVPELEGVIVDAPTSLHPEVILAAARAGKHIFTEKVIALTSEACDEILVAVEKAGVKLTVSLPRLNMPFTQVIQQMLRDGLLGDVTLIRTRLSHNGALPTEKEPNGWLPAHFFELEPTGGGAMTDLGCHPMVLARLFMGELPDSVSASYGYVTGREVEDNAVAVLRWTNGALAVVEAGFATGTSHFFIEIHGTAGSVTYSKHDDRLQLRSAKLEGEAANRWHDVTEMPAPLPSAFEQWVDHVRSGTTAVENIRLASDLTRLIEASNTSARSGSAVRL</sequence>
<dbReference type="Gene3D" id="3.40.50.720">
    <property type="entry name" value="NAD(P)-binding Rossmann-like Domain"/>
    <property type="match status" value="1"/>
</dbReference>
<feature type="domain" description="GFO/IDH/MocA-like oxidoreductase" evidence="3">
    <location>
        <begin position="130"/>
        <end position="256"/>
    </location>
</feature>
<gene>
    <name evidence="4" type="ORF">CF651_09035</name>
</gene>
<comment type="caution">
    <text evidence="4">The sequence shown here is derived from an EMBL/GenBank/DDBJ whole genome shotgun (WGS) entry which is preliminary data.</text>
</comment>
<protein>
    <submittedName>
        <fullName evidence="4">Oxidoreductase</fullName>
    </submittedName>
</protein>
<dbReference type="InterPro" id="IPR036291">
    <property type="entry name" value="NAD(P)-bd_dom_sf"/>
</dbReference>
<proteinExistence type="predicted"/>
<dbReference type="PANTHER" id="PTHR43818">
    <property type="entry name" value="BCDNA.GH03377"/>
    <property type="match status" value="1"/>
</dbReference>
<dbReference type="RefSeq" id="WP_094014534.1">
    <property type="nucleotide sequence ID" value="NZ_NMQW01000013.1"/>
</dbReference>
<dbReference type="SUPFAM" id="SSF55347">
    <property type="entry name" value="Glyceraldehyde-3-phosphate dehydrogenase-like, C-terminal domain"/>
    <property type="match status" value="1"/>
</dbReference>
<dbReference type="GO" id="GO:0000166">
    <property type="term" value="F:nucleotide binding"/>
    <property type="evidence" value="ECO:0007669"/>
    <property type="project" value="InterPro"/>
</dbReference>
<dbReference type="EMBL" id="NMQW01000013">
    <property type="protein sequence ID" value="OXM86587.1"/>
    <property type="molecule type" value="Genomic_DNA"/>
</dbReference>